<dbReference type="InterPro" id="IPR038695">
    <property type="entry name" value="Saro_0823-like_sf"/>
</dbReference>
<protein>
    <recommendedName>
        <fullName evidence="4">Lipoprotein</fullName>
    </recommendedName>
</protein>
<dbReference type="Gene3D" id="2.60.120.1140">
    <property type="entry name" value="Protein of unknown function DUF192"/>
    <property type="match status" value="1"/>
</dbReference>
<evidence type="ECO:0000256" key="1">
    <source>
        <dbReference type="SAM" id="MobiDB-lite"/>
    </source>
</evidence>
<proteinExistence type="predicted"/>
<accession>A0A7K1L9C6</accession>
<evidence type="ECO:0008006" key="4">
    <source>
        <dbReference type="Google" id="ProtNLM"/>
    </source>
</evidence>
<feature type="region of interest" description="Disordered" evidence="1">
    <location>
        <begin position="141"/>
        <end position="162"/>
    </location>
</feature>
<dbReference type="Proteomes" id="UP000432015">
    <property type="component" value="Unassembled WGS sequence"/>
</dbReference>
<sequence length="286" mass="30190">MILLSRLVPLLLLLGGCGFVGGATYQPPMLPLVFSIDQDGLFAVKVGGSIATPIGRFGIEGGLKEKSEDTMVIGLSRDGQLGEQRFLVKGRASVAVCSDGPSVTYVTAGAVRVTVRRGASTVRVVRADRVAQDCAGSPQAETVRGGGARIAPKDETPSGRLDPSEAATVAVGVGGRAYRMALADTPRKTSLGMIGWTRGDLGGRDGMLYRYAVPNYGFHIIAGYTFTTDLLFFDSAGRLLHGFTGQPCMLEPASCQRYDPGFPFSYVIEAPNGNLPILPLGTLLQF</sequence>
<evidence type="ECO:0000313" key="3">
    <source>
        <dbReference type="Proteomes" id="UP000432015"/>
    </source>
</evidence>
<reference evidence="2 3" key="1">
    <citation type="submission" date="2019-11" db="EMBL/GenBank/DDBJ databases">
        <authorList>
            <person name="Cao P."/>
        </authorList>
    </citation>
    <scope>NUCLEOTIDE SEQUENCE [LARGE SCALE GENOMIC DNA]</scope>
    <source>
        <strain evidence="2 3">NEAU-AAG5</strain>
    </source>
</reference>
<name>A0A7K1L9C6_9ACTN</name>
<keyword evidence="3" id="KW-1185">Reference proteome</keyword>
<gene>
    <name evidence="2" type="ORF">GNZ18_30145</name>
</gene>
<dbReference type="AlphaFoldDB" id="A0A7K1L9C6"/>
<evidence type="ECO:0000313" key="2">
    <source>
        <dbReference type="EMBL" id="MUN40836.1"/>
    </source>
</evidence>
<dbReference type="PROSITE" id="PS51257">
    <property type="entry name" value="PROKAR_LIPOPROTEIN"/>
    <property type="match status" value="1"/>
</dbReference>
<organism evidence="2 3">
    <name type="scientific">Actinomadura litoris</name>
    <dbReference type="NCBI Taxonomy" id="2678616"/>
    <lineage>
        <taxon>Bacteria</taxon>
        <taxon>Bacillati</taxon>
        <taxon>Actinomycetota</taxon>
        <taxon>Actinomycetes</taxon>
        <taxon>Streptosporangiales</taxon>
        <taxon>Thermomonosporaceae</taxon>
        <taxon>Actinomadura</taxon>
    </lineage>
</organism>
<dbReference type="EMBL" id="WOFH01000012">
    <property type="protein sequence ID" value="MUN40836.1"/>
    <property type="molecule type" value="Genomic_DNA"/>
</dbReference>
<dbReference type="RefSeq" id="WP_156220007.1">
    <property type="nucleotide sequence ID" value="NZ_WOFH01000012.1"/>
</dbReference>
<comment type="caution">
    <text evidence="2">The sequence shown here is derived from an EMBL/GenBank/DDBJ whole genome shotgun (WGS) entry which is preliminary data.</text>
</comment>